<name>A0A9D4L6W0_DREPO</name>
<dbReference type="EMBL" id="JAIWYP010000003">
    <property type="protein sequence ID" value="KAH3852348.1"/>
    <property type="molecule type" value="Genomic_DNA"/>
</dbReference>
<dbReference type="InterPro" id="IPR052414">
    <property type="entry name" value="U3_snoRNA-assoc_WDR"/>
</dbReference>
<dbReference type="Pfam" id="PF04003">
    <property type="entry name" value="Utp12"/>
    <property type="match status" value="1"/>
</dbReference>
<evidence type="ECO:0000313" key="6">
    <source>
        <dbReference type="EMBL" id="KAH3852348.1"/>
    </source>
</evidence>
<dbReference type="GO" id="GO:0005730">
    <property type="term" value="C:nucleolus"/>
    <property type="evidence" value="ECO:0007669"/>
    <property type="project" value="TreeGrafter"/>
</dbReference>
<gene>
    <name evidence="6" type="ORF">DPMN_094854</name>
</gene>
<comment type="caution">
    <text evidence="6">The sequence shown here is derived from an EMBL/GenBank/DDBJ whole genome shotgun (WGS) entry which is preliminary data.</text>
</comment>
<keyword evidence="7" id="KW-1185">Reference proteome</keyword>
<dbReference type="AlphaFoldDB" id="A0A9D4L6W0"/>
<accession>A0A9D4L6W0</accession>
<feature type="region of interest" description="Disordered" evidence="4">
    <location>
        <begin position="109"/>
        <end position="130"/>
    </location>
</feature>
<feature type="compositionally biased region" description="Acidic residues" evidence="4">
    <location>
        <begin position="292"/>
        <end position="305"/>
    </location>
</feature>
<comment type="subcellular location">
    <subcellularLocation>
        <location evidence="1">Nucleus</location>
    </subcellularLocation>
</comment>
<evidence type="ECO:0000256" key="2">
    <source>
        <dbReference type="ARBA" id="ARBA00023242"/>
    </source>
</evidence>
<sequence length="341" mass="38326">MKIPGNKVEVWWVGGVKQKVKETPVAKVTVARILAAYVCDEEDHKLILVHGNHLKPTFEKVAYSTSEPEMCLVREDPMKSVYKKETSVSKVKTPDVSKEMTLLVPGQMAPSLPTQEQTTRRKRKTSVGEMTMEQRLSAISLEKPKTGPSQPPRADTLVTLLVQGLQSQDSQMLNSVLRNRDKRLIDNTLRKLPVQLVIPLVKELTRRMHAQAASASPNVAWMKSVLSVHTSYLMTFPEIVDAFSSLYQMMDARVNMLSRLSRLKGKVDVMLSQIQAQTKEEHGASQEPLLQFEEESSEEEDEDLEVMAIGPGASDSEQDNWEDLSEDNSDMEMQEEMNGKG</sequence>
<dbReference type="PANTHER" id="PTHR44267">
    <property type="entry name" value="WD REPEAT-CONTAINING PROTEIN 43"/>
    <property type="match status" value="1"/>
</dbReference>
<organism evidence="6 7">
    <name type="scientific">Dreissena polymorpha</name>
    <name type="common">Zebra mussel</name>
    <name type="synonym">Mytilus polymorpha</name>
    <dbReference type="NCBI Taxonomy" id="45954"/>
    <lineage>
        <taxon>Eukaryota</taxon>
        <taxon>Metazoa</taxon>
        <taxon>Spiralia</taxon>
        <taxon>Lophotrochozoa</taxon>
        <taxon>Mollusca</taxon>
        <taxon>Bivalvia</taxon>
        <taxon>Autobranchia</taxon>
        <taxon>Heteroconchia</taxon>
        <taxon>Euheterodonta</taxon>
        <taxon>Imparidentia</taxon>
        <taxon>Neoheterodontei</taxon>
        <taxon>Myida</taxon>
        <taxon>Dreissenoidea</taxon>
        <taxon>Dreissenidae</taxon>
        <taxon>Dreissena</taxon>
    </lineage>
</organism>
<dbReference type="Proteomes" id="UP000828390">
    <property type="component" value="Unassembled WGS sequence"/>
</dbReference>
<evidence type="ECO:0000313" key="7">
    <source>
        <dbReference type="Proteomes" id="UP000828390"/>
    </source>
</evidence>
<keyword evidence="2" id="KW-0539">Nucleus</keyword>
<evidence type="ECO:0000256" key="3">
    <source>
        <dbReference type="ARBA" id="ARBA00038335"/>
    </source>
</evidence>
<feature type="compositionally biased region" description="Acidic residues" evidence="4">
    <location>
        <begin position="316"/>
        <end position="335"/>
    </location>
</feature>
<comment type="similarity">
    <text evidence="3">Belongs to the UTP5 family.</text>
</comment>
<proteinExistence type="inferred from homology"/>
<evidence type="ECO:0000259" key="5">
    <source>
        <dbReference type="Pfam" id="PF04003"/>
    </source>
</evidence>
<feature type="domain" description="Small-subunit processome Utp12" evidence="5">
    <location>
        <begin position="169"/>
        <end position="271"/>
    </location>
</feature>
<evidence type="ECO:0000256" key="1">
    <source>
        <dbReference type="ARBA" id="ARBA00004123"/>
    </source>
</evidence>
<dbReference type="PANTHER" id="PTHR44267:SF1">
    <property type="entry name" value="WD REPEAT-CONTAINING PROTEIN 43"/>
    <property type="match status" value="1"/>
</dbReference>
<protein>
    <recommendedName>
        <fullName evidence="5">Small-subunit processome Utp12 domain-containing protein</fullName>
    </recommendedName>
</protein>
<reference evidence="6" key="2">
    <citation type="submission" date="2020-11" db="EMBL/GenBank/DDBJ databases">
        <authorList>
            <person name="McCartney M.A."/>
            <person name="Auch B."/>
            <person name="Kono T."/>
            <person name="Mallez S."/>
            <person name="Becker A."/>
            <person name="Gohl D.M."/>
            <person name="Silverstein K.A.T."/>
            <person name="Koren S."/>
            <person name="Bechman K.B."/>
            <person name="Herman A."/>
            <person name="Abrahante J.E."/>
            <person name="Garbe J."/>
        </authorList>
    </citation>
    <scope>NUCLEOTIDE SEQUENCE</scope>
    <source>
        <strain evidence="6">Duluth1</strain>
        <tissue evidence="6">Whole animal</tissue>
    </source>
</reference>
<reference evidence="6" key="1">
    <citation type="journal article" date="2019" name="bioRxiv">
        <title>The Genome of the Zebra Mussel, Dreissena polymorpha: A Resource for Invasive Species Research.</title>
        <authorList>
            <person name="McCartney M.A."/>
            <person name="Auch B."/>
            <person name="Kono T."/>
            <person name="Mallez S."/>
            <person name="Zhang Y."/>
            <person name="Obille A."/>
            <person name="Becker A."/>
            <person name="Abrahante J.E."/>
            <person name="Garbe J."/>
            <person name="Badalamenti J.P."/>
            <person name="Herman A."/>
            <person name="Mangelson H."/>
            <person name="Liachko I."/>
            <person name="Sullivan S."/>
            <person name="Sone E.D."/>
            <person name="Koren S."/>
            <person name="Silverstein K.A.T."/>
            <person name="Beckman K.B."/>
            <person name="Gohl D.M."/>
        </authorList>
    </citation>
    <scope>NUCLEOTIDE SEQUENCE</scope>
    <source>
        <strain evidence="6">Duluth1</strain>
        <tissue evidence="6">Whole animal</tissue>
    </source>
</reference>
<dbReference type="GO" id="GO:0000462">
    <property type="term" value="P:maturation of SSU-rRNA from tricistronic rRNA transcript (SSU-rRNA, 5.8S rRNA, LSU-rRNA)"/>
    <property type="evidence" value="ECO:0007669"/>
    <property type="project" value="TreeGrafter"/>
</dbReference>
<evidence type="ECO:0000256" key="4">
    <source>
        <dbReference type="SAM" id="MobiDB-lite"/>
    </source>
</evidence>
<feature type="region of interest" description="Disordered" evidence="4">
    <location>
        <begin position="277"/>
        <end position="341"/>
    </location>
</feature>
<dbReference type="InterPro" id="IPR007148">
    <property type="entry name" value="SSU_processome_Utp12"/>
</dbReference>